<name>A0A1G9Y142_9FIRM</name>
<evidence type="ECO:0000259" key="4">
    <source>
        <dbReference type="Pfam" id="PF00456"/>
    </source>
</evidence>
<dbReference type="RefSeq" id="WP_091651283.1">
    <property type="nucleotide sequence ID" value="NZ_FNHQ01000020.1"/>
</dbReference>
<gene>
    <name evidence="5" type="ORF">SAMN05660299_01973</name>
</gene>
<dbReference type="Proteomes" id="UP000199309">
    <property type="component" value="Unassembled WGS sequence"/>
</dbReference>
<dbReference type="CDD" id="cd02012">
    <property type="entry name" value="TPP_TK"/>
    <property type="match status" value="1"/>
</dbReference>
<comment type="similarity">
    <text evidence="2">Belongs to the transketolase family.</text>
</comment>
<proteinExistence type="inferred from homology"/>
<evidence type="ECO:0000256" key="2">
    <source>
        <dbReference type="ARBA" id="ARBA00007131"/>
    </source>
</evidence>
<dbReference type="InterPro" id="IPR029061">
    <property type="entry name" value="THDP-binding"/>
</dbReference>
<dbReference type="PANTHER" id="PTHR47514">
    <property type="entry name" value="TRANSKETOLASE N-TERMINAL SECTION-RELATED"/>
    <property type="match status" value="1"/>
</dbReference>
<feature type="domain" description="Transketolase N-terminal" evidence="4">
    <location>
        <begin position="9"/>
        <end position="270"/>
    </location>
</feature>
<evidence type="ECO:0000256" key="1">
    <source>
        <dbReference type="ARBA" id="ARBA00001964"/>
    </source>
</evidence>
<keyword evidence="6" id="KW-1185">Reference proteome</keyword>
<evidence type="ECO:0000313" key="6">
    <source>
        <dbReference type="Proteomes" id="UP000199309"/>
    </source>
</evidence>
<dbReference type="STRING" id="349095.SAMN05660299_01973"/>
<dbReference type="SUPFAM" id="SSF52518">
    <property type="entry name" value="Thiamin diphosphate-binding fold (THDP-binding)"/>
    <property type="match status" value="1"/>
</dbReference>
<dbReference type="AlphaFoldDB" id="A0A1G9Y142"/>
<organism evidence="5 6">
    <name type="scientific">Megasphaera paucivorans</name>
    <dbReference type="NCBI Taxonomy" id="349095"/>
    <lineage>
        <taxon>Bacteria</taxon>
        <taxon>Bacillati</taxon>
        <taxon>Bacillota</taxon>
        <taxon>Negativicutes</taxon>
        <taxon>Veillonellales</taxon>
        <taxon>Veillonellaceae</taxon>
        <taxon>Megasphaera</taxon>
    </lineage>
</organism>
<evidence type="ECO:0000313" key="5">
    <source>
        <dbReference type="EMBL" id="SDN02788.1"/>
    </source>
</evidence>
<evidence type="ECO:0000256" key="3">
    <source>
        <dbReference type="ARBA" id="ARBA00023052"/>
    </source>
</evidence>
<dbReference type="EMBL" id="FNHQ01000020">
    <property type="protein sequence ID" value="SDN02788.1"/>
    <property type="molecule type" value="Genomic_DNA"/>
</dbReference>
<accession>A0A1G9Y142</accession>
<dbReference type="Gene3D" id="3.40.50.970">
    <property type="match status" value="1"/>
</dbReference>
<comment type="cofactor">
    <cofactor evidence="1">
        <name>thiamine diphosphate</name>
        <dbReference type="ChEBI" id="CHEBI:58937"/>
    </cofactor>
</comment>
<dbReference type="OrthoDB" id="8732661at2"/>
<dbReference type="Pfam" id="PF00456">
    <property type="entry name" value="Transketolase_N"/>
    <property type="match status" value="1"/>
</dbReference>
<protein>
    <submittedName>
        <fullName evidence="5">Transketolase</fullName>
    </submittedName>
</protein>
<dbReference type="PANTHER" id="PTHR47514:SF1">
    <property type="entry name" value="TRANSKETOLASE N-TERMINAL SECTION-RELATED"/>
    <property type="match status" value="1"/>
</dbReference>
<dbReference type="InterPro" id="IPR005474">
    <property type="entry name" value="Transketolase_N"/>
</dbReference>
<sequence length="275" mass="30148">MSGLKDLQQLCNTVRKDIVRMIYTAGSGHPGGSLSSVEIMVSLYFTDIFRCFPENPDNPTRDRFILSKGHAAPLQYSILARKGYFPVKELKSLRTFGSPLQGHPNMKKLSCLDCSAGSLGQGLSIANGIAFSFKHTHCTPRVYCLMGDGEQQEGQVWEAALFAAQNKLDNVCAIIDCNGIQLDGSVKDIKNMEPLDEKWHSFGWNVIKVNGHDITALHEAYKQSEAHLGTPTVILAATTKGKGISYMENQAKWHGTAPNAEQYAAAMAELSLEVQ</sequence>
<reference evidence="5 6" key="1">
    <citation type="submission" date="2016-10" db="EMBL/GenBank/DDBJ databases">
        <authorList>
            <person name="de Groot N.N."/>
        </authorList>
    </citation>
    <scope>NUCLEOTIDE SEQUENCE [LARGE SCALE GENOMIC DNA]</scope>
    <source>
        <strain evidence="5 6">DSM 16981</strain>
    </source>
</reference>
<keyword evidence="3" id="KW-0786">Thiamine pyrophosphate</keyword>